<proteinExistence type="predicted"/>
<dbReference type="AlphaFoldDB" id="A0A2I2Y494"/>
<name>A0A2I2Y494_GORGO</name>
<dbReference type="OMA" id="CHTCKFT"/>
<sequence>METYYFLNTQPPVFTQFPFSTSHLEHLKELKCQLLRYKKGSCTNKIINQQSKLSFIGSYYYVLKDHIAVSGAKTLPCLALLLPLRLTTGSPKDIIDCIEVYLQLTDCHTCKFTFTFK</sequence>
<reference evidence="2" key="1">
    <citation type="submission" date="2011-05" db="EMBL/GenBank/DDBJ databases">
        <title>Insights into the evolution of the great apes provided by the gorilla genome.</title>
        <authorList>
            <person name="Scally A."/>
        </authorList>
    </citation>
    <scope>NUCLEOTIDE SEQUENCE [LARGE SCALE GENOMIC DNA]</scope>
</reference>
<accession>A0A2I2Y494</accession>
<reference evidence="1" key="3">
    <citation type="submission" date="2025-08" db="UniProtKB">
        <authorList>
            <consortium name="Ensembl"/>
        </authorList>
    </citation>
    <scope>IDENTIFICATION</scope>
</reference>
<keyword evidence="2" id="KW-1185">Reference proteome</keyword>
<dbReference type="Proteomes" id="UP000001519">
    <property type="component" value="Chromosome X"/>
</dbReference>
<organism evidence="1 2">
    <name type="scientific">Gorilla gorilla gorilla</name>
    <name type="common">Western lowland gorilla</name>
    <dbReference type="NCBI Taxonomy" id="9595"/>
    <lineage>
        <taxon>Eukaryota</taxon>
        <taxon>Metazoa</taxon>
        <taxon>Chordata</taxon>
        <taxon>Craniata</taxon>
        <taxon>Vertebrata</taxon>
        <taxon>Euteleostomi</taxon>
        <taxon>Mammalia</taxon>
        <taxon>Eutheria</taxon>
        <taxon>Euarchontoglires</taxon>
        <taxon>Primates</taxon>
        <taxon>Haplorrhini</taxon>
        <taxon>Catarrhini</taxon>
        <taxon>Hominidae</taxon>
        <taxon>Gorilla</taxon>
    </lineage>
</organism>
<reference evidence="1 2" key="2">
    <citation type="journal article" date="2012" name="Nature">
        <title>Insights into hominid evolution from the gorilla genome sequence.</title>
        <authorList>
            <person name="Scally A."/>
            <person name="Dutheil J.Y."/>
            <person name="Hillier L.W."/>
            <person name="Jordan G.E."/>
            <person name="Goodhead I."/>
            <person name="Herrero J."/>
            <person name="Hobolth A."/>
            <person name="Lappalainen T."/>
            <person name="Mailund T."/>
            <person name="Marques-Bonet T."/>
            <person name="McCarthy S."/>
            <person name="Montgomery S.H."/>
            <person name="Schwalie P.C."/>
            <person name="Tang Y.A."/>
            <person name="Ward M.C."/>
            <person name="Xue Y."/>
            <person name="Yngvadottir B."/>
            <person name="Alkan C."/>
            <person name="Andersen L.N."/>
            <person name="Ayub Q."/>
            <person name="Ball E.V."/>
            <person name="Beal K."/>
            <person name="Bradley B.J."/>
            <person name="Chen Y."/>
            <person name="Clee C.M."/>
            <person name="Fitzgerald S."/>
            <person name="Graves T.A."/>
            <person name="Gu Y."/>
            <person name="Heath P."/>
            <person name="Heger A."/>
            <person name="Karakoc E."/>
            <person name="Kolb-Kokocinski A."/>
            <person name="Laird G.K."/>
            <person name="Lunter G."/>
            <person name="Meader S."/>
            <person name="Mort M."/>
            <person name="Mullikin J.C."/>
            <person name="Munch K."/>
            <person name="O'Connor T.D."/>
            <person name="Phillips A.D."/>
            <person name="Prado-Martinez J."/>
            <person name="Rogers A.S."/>
            <person name="Sajjadian S."/>
            <person name="Schmidt D."/>
            <person name="Shaw K."/>
            <person name="Simpson J.T."/>
            <person name="Stenson P.D."/>
            <person name="Turner D.J."/>
            <person name="Vigilant L."/>
            <person name="Vilella A.J."/>
            <person name="Whitener W."/>
            <person name="Zhu B."/>
            <person name="Cooper D.N."/>
            <person name="de Jong P."/>
            <person name="Dermitzakis E.T."/>
            <person name="Eichler E.E."/>
            <person name="Flicek P."/>
            <person name="Goldman N."/>
            <person name="Mundy N.I."/>
            <person name="Ning Z."/>
            <person name="Odom D.T."/>
            <person name="Ponting C.P."/>
            <person name="Quail M.A."/>
            <person name="Ryder O.A."/>
            <person name="Searle S.M."/>
            <person name="Warren W.C."/>
            <person name="Wilson R.K."/>
            <person name="Schierup M.H."/>
            <person name="Rogers J."/>
            <person name="Tyler-Smith C."/>
            <person name="Durbin R."/>
        </authorList>
    </citation>
    <scope>NUCLEOTIDE SEQUENCE [LARGE SCALE GENOMIC DNA]</scope>
</reference>
<dbReference type="GeneTree" id="ENSGT00550000076516"/>
<protein>
    <submittedName>
        <fullName evidence="1">Uncharacterized protein</fullName>
    </submittedName>
</protein>
<evidence type="ECO:0000313" key="1">
    <source>
        <dbReference type="Ensembl" id="ENSGGOP00000029694.1"/>
    </source>
</evidence>
<reference evidence="1" key="4">
    <citation type="submission" date="2025-09" db="UniProtKB">
        <authorList>
            <consortium name="Ensembl"/>
        </authorList>
    </citation>
    <scope>IDENTIFICATION</scope>
</reference>
<dbReference type="EMBL" id="CABD030127381">
    <property type="status" value="NOT_ANNOTATED_CDS"/>
    <property type="molecule type" value="Genomic_DNA"/>
</dbReference>
<dbReference type="InParanoid" id="A0A2I2Y494"/>
<dbReference type="Bgee" id="ENSGGOG00000042837">
    <property type="expression patterns" value="Expressed in multicellular organism"/>
</dbReference>
<evidence type="ECO:0000313" key="2">
    <source>
        <dbReference type="Proteomes" id="UP000001519"/>
    </source>
</evidence>
<dbReference type="Ensembl" id="ENSGGOT00000057356.1">
    <property type="protein sequence ID" value="ENSGGOP00000029694.1"/>
    <property type="gene ID" value="ENSGGOG00000042837.1"/>
</dbReference>